<dbReference type="VEuPathDB" id="FungiDB:P170DRAFT_476752"/>
<protein>
    <recommendedName>
        <fullName evidence="3">Condensation domain-containing protein</fullName>
    </recommendedName>
</protein>
<evidence type="ECO:0000313" key="2">
    <source>
        <dbReference type="Proteomes" id="UP000234275"/>
    </source>
</evidence>
<dbReference type="OrthoDB" id="416786at2759"/>
<gene>
    <name evidence="1" type="ORF">P170DRAFT_476752</name>
</gene>
<dbReference type="GO" id="GO:0005737">
    <property type="term" value="C:cytoplasm"/>
    <property type="evidence" value="ECO:0007669"/>
    <property type="project" value="TreeGrafter"/>
</dbReference>
<dbReference type="AlphaFoldDB" id="A0A2I2G5F6"/>
<dbReference type="Gene3D" id="3.30.559.30">
    <property type="entry name" value="Nonribosomal peptide synthetase, condensation domain"/>
    <property type="match status" value="1"/>
</dbReference>
<dbReference type="GeneID" id="36561075"/>
<keyword evidence="2" id="KW-1185">Reference proteome</keyword>
<sequence>MAYLTQADMTASNPFWQNEFEDLSCIHIPSFPSDSYIPSITETIEHVLNDVPAHQARSDLATSTVLRFAWASVISTCLDAEHVVFGVVVTSHCLPVPGILDMTGPTIATMPLRVQKKDSQLP</sequence>
<dbReference type="GO" id="GO:0044550">
    <property type="term" value="P:secondary metabolite biosynthetic process"/>
    <property type="evidence" value="ECO:0007669"/>
    <property type="project" value="TreeGrafter"/>
</dbReference>
<dbReference type="PANTHER" id="PTHR45527:SF1">
    <property type="entry name" value="FATTY ACID SYNTHASE"/>
    <property type="match status" value="1"/>
</dbReference>
<dbReference type="GO" id="GO:0031177">
    <property type="term" value="F:phosphopantetheine binding"/>
    <property type="evidence" value="ECO:0007669"/>
    <property type="project" value="TreeGrafter"/>
</dbReference>
<organism evidence="1 2">
    <name type="scientific">Aspergillus steynii IBT 23096</name>
    <dbReference type="NCBI Taxonomy" id="1392250"/>
    <lineage>
        <taxon>Eukaryota</taxon>
        <taxon>Fungi</taxon>
        <taxon>Dikarya</taxon>
        <taxon>Ascomycota</taxon>
        <taxon>Pezizomycotina</taxon>
        <taxon>Eurotiomycetes</taxon>
        <taxon>Eurotiomycetidae</taxon>
        <taxon>Eurotiales</taxon>
        <taxon>Aspergillaceae</taxon>
        <taxon>Aspergillus</taxon>
        <taxon>Aspergillus subgen. Circumdati</taxon>
    </lineage>
</organism>
<dbReference type="RefSeq" id="XP_024703409.1">
    <property type="nucleotide sequence ID" value="XM_024853377.1"/>
</dbReference>
<dbReference type="GO" id="GO:0043041">
    <property type="term" value="P:amino acid activation for nonribosomal peptide biosynthetic process"/>
    <property type="evidence" value="ECO:0007669"/>
    <property type="project" value="TreeGrafter"/>
</dbReference>
<accession>A0A2I2G5F6</accession>
<name>A0A2I2G5F6_9EURO</name>
<evidence type="ECO:0008006" key="3">
    <source>
        <dbReference type="Google" id="ProtNLM"/>
    </source>
</evidence>
<dbReference type="STRING" id="1392250.A0A2I2G5F6"/>
<dbReference type="PANTHER" id="PTHR45527">
    <property type="entry name" value="NONRIBOSOMAL PEPTIDE SYNTHETASE"/>
    <property type="match status" value="1"/>
</dbReference>
<dbReference type="Proteomes" id="UP000234275">
    <property type="component" value="Unassembled WGS sequence"/>
</dbReference>
<dbReference type="SUPFAM" id="SSF52777">
    <property type="entry name" value="CoA-dependent acyltransferases"/>
    <property type="match status" value="1"/>
</dbReference>
<evidence type="ECO:0000313" key="1">
    <source>
        <dbReference type="EMBL" id="PLB48107.1"/>
    </source>
</evidence>
<reference evidence="1 2" key="1">
    <citation type="submission" date="2016-12" db="EMBL/GenBank/DDBJ databases">
        <title>The genomes of Aspergillus section Nigri reveals drivers in fungal speciation.</title>
        <authorList>
            <consortium name="DOE Joint Genome Institute"/>
            <person name="Vesth T.C."/>
            <person name="Nybo J."/>
            <person name="Theobald S."/>
            <person name="Brandl J."/>
            <person name="Frisvad J.C."/>
            <person name="Nielsen K.F."/>
            <person name="Lyhne E.K."/>
            <person name="Kogle M.E."/>
            <person name="Kuo A."/>
            <person name="Riley R."/>
            <person name="Clum A."/>
            <person name="Nolan M."/>
            <person name="Lipzen A."/>
            <person name="Salamov A."/>
            <person name="Henrissat B."/>
            <person name="Wiebenga A."/>
            <person name="De Vries R.P."/>
            <person name="Grigoriev I.V."/>
            <person name="Mortensen U.H."/>
            <person name="Andersen M.R."/>
            <person name="Baker S.E."/>
        </authorList>
    </citation>
    <scope>NUCLEOTIDE SEQUENCE [LARGE SCALE GENOMIC DNA]</scope>
    <source>
        <strain evidence="1 2">IBT 23096</strain>
    </source>
</reference>
<comment type="caution">
    <text evidence="1">The sequence shown here is derived from an EMBL/GenBank/DDBJ whole genome shotgun (WGS) entry which is preliminary data.</text>
</comment>
<dbReference type="EMBL" id="MSFO01000005">
    <property type="protein sequence ID" value="PLB48107.1"/>
    <property type="molecule type" value="Genomic_DNA"/>
</dbReference>
<proteinExistence type="predicted"/>